<dbReference type="EMBL" id="BPLQ01015381">
    <property type="protein sequence ID" value="GIY87775.1"/>
    <property type="molecule type" value="Genomic_DNA"/>
</dbReference>
<reference evidence="2 3" key="1">
    <citation type="submission" date="2021-06" db="EMBL/GenBank/DDBJ databases">
        <title>Caerostris darwini draft genome.</title>
        <authorList>
            <person name="Kono N."/>
            <person name="Arakawa K."/>
        </authorList>
    </citation>
    <scope>NUCLEOTIDE SEQUENCE [LARGE SCALE GENOMIC DNA]</scope>
</reference>
<dbReference type="AlphaFoldDB" id="A0AAV4WY02"/>
<evidence type="ECO:0000313" key="2">
    <source>
        <dbReference type="EMBL" id="GIY87775.1"/>
    </source>
</evidence>
<evidence type="ECO:0000313" key="3">
    <source>
        <dbReference type="Proteomes" id="UP001054837"/>
    </source>
</evidence>
<dbReference type="InterPro" id="IPR005135">
    <property type="entry name" value="Endo/exonuclease/phosphatase"/>
</dbReference>
<proteinExistence type="predicted"/>
<sequence length="161" mass="18586">MPRTRERKAINLIKNQLWIECETPLISRERTSTWDTLDSQTVYKNQFLVVIEFQANSFNCLLISIYCPPRGNLTQQLTTLQLWIEKYPNHRILLLGDFNAKSRVWGKRNTDERHLKLGGSNKIGFYCPASMHATFFDTGTVDVSFVSTHIGHSCEVVTHKV</sequence>
<organism evidence="2 3">
    <name type="scientific">Caerostris darwini</name>
    <dbReference type="NCBI Taxonomy" id="1538125"/>
    <lineage>
        <taxon>Eukaryota</taxon>
        <taxon>Metazoa</taxon>
        <taxon>Ecdysozoa</taxon>
        <taxon>Arthropoda</taxon>
        <taxon>Chelicerata</taxon>
        <taxon>Arachnida</taxon>
        <taxon>Araneae</taxon>
        <taxon>Araneomorphae</taxon>
        <taxon>Entelegynae</taxon>
        <taxon>Araneoidea</taxon>
        <taxon>Araneidae</taxon>
        <taxon>Caerostris</taxon>
    </lineage>
</organism>
<dbReference type="SUPFAM" id="SSF56219">
    <property type="entry name" value="DNase I-like"/>
    <property type="match status" value="1"/>
</dbReference>
<evidence type="ECO:0000259" key="1">
    <source>
        <dbReference type="Pfam" id="PF14529"/>
    </source>
</evidence>
<feature type="domain" description="Endonuclease/exonuclease/phosphatase" evidence="1">
    <location>
        <begin position="61"/>
        <end position="153"/>
    </location>
</feature>
<protein>
    <recommendedName>
        <fullName evidence="1">Endonuclease/exonuclease/phosphatase domain-containing protein</fullName>
    </recommendedName>
</protein>
<dbReference type="Pfam" id="PF14529">
    <property type="entry name" value="Exo_endo_phos_2"/>
    <property type="match status" value="1"/>
</dbReference>
<dbReference type="InterPro" id="IPR036691">
    <property type="entry name" value="Endo/exonu/phosph_ase_sf"/>
</dbReference>
<name>A0AAV4WY02_9ARAC</name>
<gene>
    <name evidence="2" type="ORF">CDAR_382721</name>
</gene>
<dbReference type="Proteomes" id="UP001054837">
    <property type="component" value="Unassembled WGS sequence"/>
</dbReference>
<keyword evidence="3" id="KW-1185">Reference proteome</keyword>
<dbReference type="Gene3D" id="3.60.10.10">
    <property type="entry name" value="Endonuclease/exonuclease/phosphatase"/>
    <property type="match status" value="1"/>
</dbReference>
<accession>A0AAV4WY02</accession>
<comment type="caution">
    <text evidence="2">The sequence shown here is derived from an EMBL/GenBank/DDBJ whole genome shotgun (WGS) entry which is preliminary data.</text>
</comment>
<dbReference type="GO" id="GO:0003824">
    <property type="term" value="F:catalytic activity"/>
    <property type="evidence" value="ECO:0007669"/>
    <property type="project" value="InterPro"/>
</dbReference>